<feature type="transmembrane region" description="Helical" evidence="2">
    <location>
        <begin position="12"/>
        <end position="32"/>
    </location>
</feature>
<keyword evidence="4" id="KW-1185">Reference proteome</keyword>
<evidence type="ECO:0000313" key="3">
    <source>
        <dbReference type="EMBL" id="EWC45336.1"/>
    </source>
</evidence>
<feature type="region of interest" description="Disordered" evidence="1">
    <location>
        <begin position="80"/>
        <end position="103"/>
    </location>
</feature>
<keyword evidence="2" id="KW-0472">Membrane</keyword>
<keyword evidence="2" id="KW-0812">Transmembrane</keyword>
<accession>W7HMT9</accession>
<sequence length="103" mass="11250">MAVSQGTVAKFMGVGCFWLLLITIWLLAYPHFDANLAPAKRRLFSMNSGAATGLLHPAFSGRDHSRPHSPEMLQAVVHAGGEPRFPDGKRQENVALEGQAHEE</sequence>
<protein>
    <submittedName>
        <fullName evidence="3">Uncharacterized protein</fullName>
    </submittedName>
</protein>
<reference evidence="3 4" key="1">
    <citation type="submission" date="2013-05" db="EMBL/GenBank/DDBJ databases">
        <title>Drechslerella stenobrocha genome reveals carnivorous origination and mechanical trapping mechanism of predatory fungi.</title>
        <authorList>
            <person name="Liu X."/>
            <person name="Zhang W."/>
            <person name="Liu K."/>
        </authorList>
    </citation>
    <scope>NUCLEOTIDE SEQUENCE [LARGE SCALE GENOMIC DNA]</scope>
    <source>
        <strain evidence="3 4">248</strain>
    </source>
</reference>
<dbReference type="AlphaFoldDB" id="W7HMT9"/>
<evidence type="ECO:0000256" key="2">
    <source>
        <dbReference type="SAM" id="Phobius"/>
    </source>
</evidence>
<organism evidence="3 4">
    <name type="scientific">Drechslerella stenobrocha 248</name>
    <dbReference type="NCBI Taxonomy" id="1043628"/>
    <lineage>
        <taxon>Eukaryota</taxon>
        <taxon>Fungi</taxon>
        <taxon>Dikarya</taxon>
        <taxon>Ascomycota</taxon>
        <taxon>Pezizomycotina</taxon>
        <taxon>Orbiliomycetes</taxon>
        <taxon>Orbiliales</taxon>
        <taxon>Orbiliaceae</taxon>
        <taxon>Drechslerella</taxon>
    </lineage>
</organism>
<evidence type="ECO:0000313" key="4">
    <source>
        <dbReference type="Proteomes" id="UP000024837"/>
    </source>
</evidence>
<dbReference type="EMBL" id="KI966427">
    <property type="protein sequence ID" value="EWC45336.1"/>
    <property type="molecule type" value="Genomic_DNA"/>
</dbReference>
<dbReference type="Proteomes" id="UP000024837">
    <property type="component" value="Unassembled WGS sequence"/>
</dbReference>
<evidence type="ECO:0000256" key="1">
    <source>
        <dbReference type="SAM" id="MobiDB-lite"/>
    </source>
</evidence>
<name>W7HMT9_9PEZI</name>
<gene>
    <name evidence="3" type="ORF">DRE_00735</name>
</gene>
<proteinExistence type="predicted"/>
<dbReference type="HOGENOM" id="CLU_2263670_0_0_1"/>
<keyword evidence="2" id="KW-1133">Transmembrane helix</keyword>